<evidence type="ECO:0000313" key="1">
    <source>
        <dbReference type="EMBL" id="JAP13409.1"/>
    </source>
</evidence>
<protein>
    <submittedName>
        <fullName evidence="1">Putative ovule protein</fullName>
    </submittedName>
</protein>
<accession>A0A0V0GZ68</accession>
<proteinExistence type="predicted"/>
<organism evidence="1">
    <name type="scientific">Solanum chacoense</name>
    <name type="common">Chaco potato</name>
    <dbReference type="NCBI Taxonomy" id="4108"/>
    <lineage>
        <taxon>Eukaryota</taxon>
        <taxon>Viridiplantae</taxon>
        <taxon>Streptophyta</taxon>
        <taxon>Embryophyta</taxon>
        <taxon>Tracheophyta</taxon>
        <taxon>Spermatophyta</taxon>
        <taxon>Magnoliopsida</taxon>
        <taxon>eudicotyledons</taxon>
        <taxon>Gunneridae</taxon>
        <taxon>Pentapetalae</taxon>
        <taxon>asterids</taxon>
        <taxon>lamiids</taxon>
        <taxon>Solanales</taxon>
        <taxon>Solanaceae</taxon>
        <taxon>Solanoideae</taxon>
        <taxon>Solaneae</taxon>
        <taxon>Solanum</taxon>
    </lineage>
</organism>
<name>A0A0V0GZ68_SOLCH</name>
<dbReference type="EMBL" id="GEDG01028093">
    <property type="protein sequence ID" value="JAP13409.1"/>
    <property type="molecule type" value="Transcribed_RNA"/>
</dbReference>
<feature type="non-terminal residue" evidence="1">
    <location>
        <position position="1"/>
    </location>
</feature>
<dbReference type="AlphaFoldDB" id="A0A0V0GZ68"/>
<sequence>LRSISKLRKTRFYCFNTYQPYKVHQLENCVIVLHPNQNSYLQDHPFSKPHPIDTTRSQILVLRH</sequence>
<reference evidence="1" key="1">
    <citation type="submission" date="2015-12" db="EMBL/GenBank/DDBJ databases">
        <title>Gene expression during late stages of embryo sac development: a critical building block for successful pollen-pistil interactions.</title>
        <authorList>
            <person name="Liu Y."/>
            <person name="Joly V."/>
            <person name="Sabar M."/>
            <person name="Matton D.P."/>
        </authorList>
    </citation>
    <scope>NUCLEOTIDE SEQUENCE</scope>
</reference>